<name>A0A1X7RDA0_ZYMT9</name>
<evidence type="ECO:0000256" key="4">
    <source>
        <dbReference type="ARBA" id="ARBA00022777"/>
    </source>
</evidence>
<evidence type="ECO:0000256" key="3">
    <source>
        <dbReference type="ARBA" id="ARBA00022741"/>
    </source>
</evidence>
<keyword evidence="5" id="KW-0067">ATP-binding</keyword>
<dbReference type="GO" id="GO:0004674">
    <property type="term" value="F:protein serine/threonine kinase activity"/>
    <property type="evidence" value="ECO:0007669"/>
    <property type="project" value="UniProtKB-EC"/>
</dbReference>
<evidence type="ECO:0000313" key="8">
    <source>
        <dbReference type="EMBL" id="SMQ45201.1"/>
    </source>
</evidence>
<dbReference type="InterPro" id="IPR050660">
    <property type="entry name" value="NEK_Ser/Thr_kinase"/>
</dbReference>
<keyword evidence="2" id="KW-0808">Transferase</keyword>
<dbReference type="EMBL" id="LT853692">
    <property type="protein sequence ID" value="SMQ45201.1"/>
    <property type="molecule type" value="Genomic_DNA"/>
</dbReference>
<accession>A0A1X7RDA0</accession>
<dbReference type="InterPro" id="IPR011009">
    <property type="entry name" value="Kinase-like_dom_sf"/>
</dbReference>
<dbReference type="InterPro" id="IPR008271">
    <property type="entry name" value="Ser/Thr_kinase_AS"/>
</dbReference>
<gene>
    <name evidence="8" type="ORF">ZT3D7_G345</name>
</gene>
<dbReference type="Gene3D" id="1.10.510.10">
    <property type="entry name" value="Transferase(Phosphotransferase) domain 1"/>
    <property type="match status" value="1"/>
</dbReference>
<dbReference type="Pfam" id="PF00069">
    <property type="entry name" value="Pkinase"/>
    <property type="match status" value="1"/>
</dbReference>
<dbReference type="PANTHER" id="PTHR43671">
    <property type="entry name" value="SERINE/THREONINE-PROTEIN KINASE NEK"/>
    <property type="match status" value="1"/>
</dbReference>
<dbReference type="PROSITE" id="PS00108">
    <property type="entry name" value="PROTEIN_KINASE_ST"/>
    <property type="match status" value="1"/>
</dbReference>
<evidence type="ECO:0000256" key="1">
    <source>
        <dbReference type="ARBA" id="ARBA00012513"/>
    </source>
</evidence>
<dbReference type="InterPro" id="IPR000719">
    <property type="entry name" value="Prot_kinase_dom"/>
</dbReference>
<proteinExistence type="predicted"/>
<evidence type="ECO:0000256" key="5">
    <source>
        <dbReference type="ARBA" id="ARBA00022840"/>
    </source>
</evidence>
<dbReference type="AlphaFoldDB" id="A0A1X7RDA0"/>
<protein>
    <recommendedName>
        <fullName evidence="1">non-specific serine/threonine protein kinase</fullName>
        <ecNumber evidence="1">2.7.11.1</ecNumber>
    </recommendedName>
</protein>
<feature type="domain" description="Protein kinase" evidence="7">
    <location>
        <begin position="191"/>
        <end position="525"/>
    </location>
</feature>
<feature type="compositionally biased region" description="Basic and acidic residues" evidence="6">
    <location>
        <begin position="170"/>
        <end position="197"/>
    </location>
</feature>
<dbReference type="SUPFAM" id="SSF56112">
    <property type="entry name" value="Protein kinase-like (PK-like)"/>
    <property type="match status" value="1"/>
</dbReference>
<dbReference type="SMART" id="SM00220">
    <property type="entry name" value="S_TKc"/>
    <property type="match status" value="1"/>
</dbReference>
<keyword evidence="4" id="KW-0418">Kinase</keyword>
<evidence type="ECO:0000313" key="9">
    <source>
        <dbReference type="Proteomes" id="UP000215127"/>
    </source>
</evidence>
<feature type="region of interest" description="Disordered" evidence="6">
    <location>
        <begin position="146"/>
        <end position="197"/>
    </location>
</feature>
<evidence type="ECO:0000259" key="7">
    <source>
        <dbReference type="PROSITE" id="PS50011"/>
    </source>
</evidence>
<keyword evidence="3" id="KW-0547">Nucleotide-binding</keyword>
<organism evidence="8 9">
    <name type="scientific">Zymoseptoria tritici (strain ST99CH_3D7)</name>
    <dbReference type="NCBI Taxonomy" id="1276538"/>
    <lineage>
        <taxon>Eukaryota</taxon>
        <taxon>Fungi</taxon>
        <taxon>Dikarya</taxon>
        <taxon>Ascomycota</taxon>
        <taxon>Pezizomycotina</taxon>
        <taxon>Dothideomycetes</taxon>
        <taxon>Dothideomycetidae</taxon>
        <taxon>Mycosphaerellales</taxon>
        <taxon>Mycosphaerellaceae</taxon>
        <taxon>Zymoseptoria</taxon>
    </lineage>
</organism>
<dbReference type="GO" id="GO:0005524">
    <property type="term" value="F:ATP binding"/>
    <property type="evidence" value="ECO:0007669"/>
    <property type="project" value="UniProtKB-KW"/>
</dbReference>
<dbReference type="EC" id="2.7.11.1" evidence="1"/>
<keyword evidence="9" id="KW-1185">Reference proteome</keyword>
<feature type="region of interest" description="Disordered" evidence="6">
    <location>
        <begin position="566"/>
        <end position="610"/>
    </location>
</feature>
<dbReference type="PANTHER" id="PTHR43671:SF13">
    <property type="entry name" value="SERINE_THREONINE-PROTEIN KINASE NEK2"/>
    <property type="match status" value="1"/>
</dbReference>
<reference evidence="8 9" key="1">
    <citation type="submission" date="2016-06" db="EMBL/GenBank/DDBJ databases">
        <authorList>
            <person name="Kjaerup R.B."/>
            <person name="Dalgaard T.S."/>
            <person name="Juul-Madsen H.R."/>
        </authorList>
    </citation>
    <scope>NUCLEOTIDE SEQUENCE [LARGE SCALE GENOMIC DNA]</scope>
</reference>
<dbReference type="STRING" id="1276538.A0A1X7RDA0"/>
<evidence type="ECO:0000256" key="6">
    <source>
        <dbReference type="SAM" id="MobiDB-lite"/>
    </source>
</evidence>
<dbReference type="PROSITE" id="PS50011">
    <property type="entry name" value="PROTEIN_KINASE_DOM"/>
    <property type="match status" value="1"/>
</dbReference>
<sequence>MTAQQQFDLWAGLEEDAWKASVGASRRVPRIRFMRLWGLITNEANKDYICTEIQSFRSAQRTNRDRERLGQEPSVEDTAAVVAWVARAESTIAAKQNLSNCAENLSLARSLVVPGEDSDRTVAWLNGISMSALNIARDVQGRIAHLEGRRDSPDVQGGEQTGDPMDIDQEDGHAMPADDAHMKQDGDSSNLERDKRDRSGLSARWYKAKVDLGAVNDIWAPDLWVKQDSSGIIADRVVIKHEVLPKVVGASYGTQNYNRTRFDPMTSPPMPGEISTMLRLRPLKESNVIVKLRSWKLNHTDPTLAKYTLLLEYCGLSNLRTFAERYKSHSPRPAQRVDWIPEPFAWSVFEDLAVAGLLMERGDVDPGGSQWDTIVHRDLKGSNVFLSEERKTSRYRGYPTAKLGDFGLACSKISGPAADFCGSGTRGFLAPDQLNPNVGRLSTKTNVWGVGMVMQSLLASIKGTRLTSDAAKADPVESGKAPEFEDDVKRQYSPQLIGLIQKCTAYRPSKRPSFAEVLPEIRQLVSNGNLANGLREAPDNGTNFVLNVPDNTYALGLALRNIAGESAAPEPIPDDDDRSASEGTDELGGTAGEYHSDHFPEEESEDDVVG</sequence>
<dbReference type="Proteomes" id="UP000215127">
    <property type="component" value="Chromosome 1"/>
</dbReference>
<evidence type="ECO:0000256" key="2">
    <source>
        <dbReference type="ARBA" id="ARBA00022679"/>
    </source>
</evidence>